<dbReference type="EMBL" id="KK119784">
    <property type="protein sequence ID" value="KFM76713.1"/>
    <property type="molecule type" value="Genomic_DNA"/>
</dbReference>
<sequence length="88" mass="10075">MHAFSDYPSRFSLRPSCDYLSSRILTPPVVRRRLPQTRSSTLRKDRLPRPLSTSFIETVRAYGSGDSHTAAVYAGRHFKKEKNSMYAP</sequence>
<dbReference type="Proteomes" id="UP000054359">
    <property type="component" value="Unassembled WGS sequence"/>
</dbReference>
<organism evidence="1 2">
    <name type="scientific">Stegodyphus mimosarum</name>
    <name type="common">African social velvet spider</name>
    <dbReference type="NCBI Taxonomy" id="407821"/>
    <lineage>
        <taxon>Eukaryota</taxon>
        <taxon>Metazoa</taxon>
        <taxon>Ecdysozoa</taxon>
        <taxon>Arthropoda</taxon>
        <taxon>Chelicerata</taxon>
        <taxon>Arachnida</taxon>
        <taxon>Araneae</taxon>
        <taxon>Araneomorphae</taxon>
        <taxon>Entelegynae</taxon>
        <taxon>Eresoidea</taxon>
        <taxon>Eresidae</taxon>
        <taxon>Stegodyphus</taxon>
    </lineage>
</organism>
<dbReference type="OrthoDB" id="253091at2759"/>
<evidence type="ECO:0000313" key="2">
    <source>
        <dbReference type="Proteomes" id="UP000054359"/>
    </source>
</evidence>
<accession>A0A087UH74</accession>
<name>A0A087UH74_STEMI</name>
<gene>
    <name evidence="1" type="ORF">X975_25655</name>
</gene>
<proteinExistence type="predicted"/>
<evidence type="ECO:0000313" key="1">
    <source>
        <dbReference type="EMBL" id="KFM76713.1"/>
    </source>
</evidence>
<reference evidence="1 2" key="1">
    <citation type="submission" date="2013-11" db="EMBL/GenBank/DDBJ databases">
        <title>Genome sequencing of Stegodyphus mimosarum.</title>
        <authorList>
            <person name="Bechsgaard J."/>
        </authorList>
    </citation>
    <scope>NUCLEOTIDE SEQUENCE [LARGE SCALE GENOMIC DNA]</scope>
</reference>
<dbReference type="AlphaFoldDB" id="A0A087UH74"/>
<feature type="non-terminal residue" evidence="1">
    <location>
        <position position="88"/>
    </location>
</feature>
<protein>
    <submittedName>
        <fullName evidence="1">Uncharacterized protein</fullName>
    </submittedName>
</protein>
<keyword evidence="2" id="KW-1185">Reference proteome</keyword>